<dbReference type="EMBL" id="LAQU01000077">
    <property type="protein sequence ID" value="KKB61074.1"/>
    <property type="molecule type" value="Genomic_DNA"/>
</dbReference>
<comment type="caution">
    <text evidence="1">The sequence shown here is derived from an EMBL/GenBank/DDBJ whole genome shotgun (WGS) entry which is preliminary data.</text>
</comment>
<dbReference type="OrthoDB" id="9100908at2"/>
<dbReference type="PATRIC" id="fig|28092.6.peg.5983"/>
<protein>
    <submittedName>
        <fullName evidence="1">Uncharacterized protein</fullName>
    </submittedName>
</protein>
<dbReference type="Proteomes" id="UP000033618">
    <property type="component" value="Unassembled WGS sequence"/>
</dbReference>
<dbReference type="AlphaFoldDB" id="A0A0F5JTX7"/>
<proteinExistence type="predicted"/>
<accession>A0A0F5JTX7</accession>
<reference evidence="1 2" key="1">
    <citation type="submission" date="2015-03" db="EMBL/GenBank/DDBJ databases">
        <title>Draft Genome Sequence of Burkholderia andropogonis type strain ICMP2807, isolated from Sorghum bicolor.</title>
        <authorList>
            <person name="Lopes-Santos L."/>
            <person name="Castro D.B."/>
            <person name="Ottoboni L.M."/>
            <person name="Park D."/>
            <person name="Weirc B.S."/>
            <person name="Destefano S.A."/>
        </authorList>
    </citation>
    <scope>NUCLEOTIDE SEQUENCE [LARGE SCALE GENOMIC DNA]</scope>
    <source>
        <strain evidence="1 2">ICMP2807</strain>
    </source>
</reference>
<evidence type="ECO:0000313" key="1">
    <source>
        <dbReference type="EMBL" id="KKB61074.1"/>
    </source>
</evidence>
<name>A0A0F5JTX7_9BURK</name>
<dbReference type="RefSeq" id="WP_046154383.1">
    <property type="nucleotide sequence ID" value="NZ_CADFGU010000016.1"/>
</dbReference>
<dbReference type="STRING" id="28092.WM40_25345"/>
<evidence type="ECO:0000313" key="2">
    <source>
        <dbReference type="Proteomes" id="UP000033618"/>
    </source>
</evidence>
<gene>
    <name evidence="1" type="ORF">WM40_25345</name>
</gene>
<sequence length="160" mass="16178">MGFAIYPFVVICLILGLIAQMTQQADAVPGAGLSGAMENRAQQRAKAAEVYAAACVEAAFAVAGEVSSAISVTAYLPAGTKAPLNSGCLTTSASSGRNVYAYVPAVAGVAGLIRKDTDEDLSWYRVSTSGVGINLVTGSSAAISTTIPTGTVVKWVVANS</sequence>
<keyword evidence="2" id="KW-1185">Reference proteome</keyword>
<organism evidence="1 2">
    <name type="scientific">Robbsia andropogonis</name>
    <dbReference type="NCBI Taxonomy" id="28092"/>
    <lineage>
        <taxon>Bacteria</taxon>
        <taxon>Pseudomonadati</taxon>
        <taxon>Pseudomonadota</taxon>
        <taxon>Betaproteobacteria</taxon>
        <taxon>Burkholderiales</taxon>
        <taxon>Burkholderiaceae</taxon>
        <taxon>Robbsia</taxon>
    </lineage>
</organism>